<reference evidence="5" key="1">
    <citation type="journal article" date="2020" name="Fungal Divers.">
        <title>Resolving the Mortierellaceae phylogeny through synthesis of multi-gene phylogenetics and phylogenomics.</title>
        <authorList>
            <person name="Vandepol N."/>
            <person name="Liber J."/>
            <person name="Desiro A."/>
            <person name="Na H."/>
            <person name="Kennedy M."/>
            <person name="Barry K."/>
            <person name="Grigoriev I.V."/>
            <person name="Miller A.N."/>
            <person name="O'Donnell K."/>
            <person name="Stajich J.E."/>
            <person name="Bonito G."/>
        </authorList>
    </citation>
    <scope>NUCLEOTIDE SEQUENCE</scope>
    <source>
        <strain evidence="5">NRRL 2769</strain>
    </source>
</reference>
<dbReference type="Proteomes" id="UP000703661">
    <property type="component" value="Unassembled WGS sequence"/>
</dbReference>
<keyword evidence="3" id="KW-0812">Transmembrane</keyword>
<feature type="domain" description="JmjC" evidence="4">
    <location>
        <begin position="768"/>
        <end position="950"/>
    </location>
</feature>
<dbReference type="InterPro" id="IPR031357">
    <property type="entry name" value="Stealth_CR3"/>
</dbReference>
<feature type="transmembrane region" description="Helical" evidence="3">
    <location>
        <begin position="17"/>
        <end position="38"/>
    </location>
</feature>
<protein>
    <submittedName>
        <fullName evidence="5">Xanthine phosphoribosyltransferase 1</fullName>
    </submittedName>
</protein>
<proteinExistence type="inferred from homology"/>
<evidence type="ECO:0000256" key="2">
    <source>
        <dbReference type="ARBA" id="ARBA00022679"/>
    </source>
</evidence>
<dbReference type="InterPro" id="IPR041667">
    <property type="entry name" value="Cupin_8"/>
</dbReference>
<dbReference type="Pfam" id="PF17101">
    <property type="entry name" value="Stealth_CR1"/>
    <property type="match status" value="1"/>
</dbReference>
<dbReference type="PROSITE" id="PS51184">
    <property type="entry name" value="JMJC"/>
    <property type="match status" value="1"/>
</dbReference>
<dbReference type="GO" id="GO:0005794">
    <property type="term" value="C:Golgi apparatus"/>
    <property type="evidence" value="ECO:0007669"/>
    <property type="project" value="TreeGrafter"/>
</dbReference>
<gene>
    <name evidence="5" type="primary">XPT1_2</name>
    <name evidence="5" type="ORF">BGZ80_003723</name>
</gene>
<dbReference type="GO" id="GO:0046835">
    <property type="term" value="P:carbohydrate phosphorylation"/>
    <property type="evidence" value="ECO:0007669"/>
    <property type="project" value="TreeGrafter"/>
</dbReference>
<comment type="caution">
    <text evidence="5">The sequence shown here is derived from an EMBL/GenBank/DDBJ whole genome shotgun (WGS) entry which is preliminary data.</text>
</comment>
<organism evidence="5 6">
    <name type="scientific">Entomortierella chlamydospora</name>
    <dbReference type="NCBI Taxonomy" id="101097"/>
    <lineage>
        <taxon>Eukaryota</taxon>
        <taxon>Fungi</taxon>
        <taxon>Fungi incertae sedis</taxon>
        <taxon>Mucoromycota</taxon>
        <taxon>Mortierellomycotina</taxon>
        <taxon>Mortierellomycetes</taxon>
        <taxon>Mortierellales</taxon>
        <taxon>Mortierellaceae</taxon>
        <taxon>Entomortierella</taxon>
    </lineage>
</organism>
<dbReference type="GO" id="GO:0003976">
    <property type="term" value="F:UDP-N-acetylglucosamine-lysosomal-enzyme N-acetylglucosaminephosphotransferase activity"/>
    <property type="evidence" value="ECO:0007669"/>
    <property type="project" value="TreeGrafter"/>
</dbReference>
<dbReference type="InterPro" id="IPR021520">
    <property type="entry name" value="Stealth_CR2"/>
</dbReference>
<keyword evidence="3" id="KW-1133">Transmembrane helix</keyword>
<keyword evidence="6" id="KW-1185">Reference proteome</keyword>
<dbReference type="Pfam" id="PF17102">
    <property type="entry name" value="Stealth_CR3"/>
    <property type="match status" value="1"/>
</dbReference>
<dbReference type="Gene3D" id="2.60.120.650">
    <property type="entry name" value="Cupin"/>
    <property type="match status" value="1"/>
</dbReference>
<sequence length="951" mass="108459">MPLYTWTRIFHRHRQGIVAFSVIFCVLANLALFFAFIIRSSNPTSVINPVERRQVIVPEVLRSGRQNPVNTPPGWMSDWIAHRKLDAELIGKLNVTMDLVYTWVNGSDPELREMKDFYKERSALFQALKNHTTRLTKSSTKEANKTDIDPSIHRFRDNDELRYSVRSTAQYGAPGLFRRTYILATEVVNVTTGKKRQLAPQWLDQEKSRGIVNVIPHSEIYDNKDHLPSFNSLSIESQMHHTPGLADIFVYLNDDVFFGKPINVAEFWTPLYGFVFRLSPSRTILPVVPTKEVITGNVGEDESLQYTNAILAKQFGARRRVYVSHIPHILSVPIMEEIQALWPEEFNKTSSHRFRGEGYGQEVQAAFFFAHYVMERLRETQLTSYWKYRLDRNQDGKLDWEERQQLIRMVDRFEEVKKENSKVLPQFRNKTRTYLESHDKLLSSFTNSSNQAVDGSTSKGSIFERMAFTEFRCGDCLLHIIRRASSSPGLSEIMPPDKDSDAYKRVLADLAKYNYVVGESQYSFLMLMEGLQSEKALNELMLQRDNKTFFCINDDIKDNRLIEQRSFIKRMPAIVFASVRGLPQPEDNFAHKFRNRAPLAIRQIVSPKILKQWSTDPAHVASALNQSVRGQGQGQGQEQGQGQGQGQELPQLLRHQQDQYGSLEANKEPLLPVMVAEDTRNFMDNPRFTKKIVMTASEIVERVLVPHNLSNAGPEFRGALGTEMVSTDTVVPHASIKETSNCPLCKIQAKERASSNENDLGRFYYRGMVPSSLYSDLRIPDLLNSLSLPLESTPFASAPNKDLMRIWISSAGATTPLHYDRCHGILIQLVGRKRFVVFSYEDVSSLYPYDGITGPGHASKVRGLGHCFPFTGSSAGKEDQHIKENMAEVLERWPKVRNADPWVIDLEPGDALYTPPGFWHEVTSVDNSVSVTVAWDMDVSELEHIPRHMAF</sequence>
<dbReference type="InterPro" id="IPR031358">
    <property type="entry name" value="Stealth_CR1"/>
</dbReference>
<dbReference type="InterPro" id="IPR047141">
    <property type="entry name" value="Stealth"/>
</dbReference>
<name>A0A9P6T4L4_9FUNG</name>
<dbReference type="SMART" id="SM00558">
    <property type="entry name" value="JmjC"/>
    <property type="match status" value="1"/>
</dbReference>
<dbReference type="AlphaFoldDB" id="A0A9P6T4L4"/>
<dbReference type="EMBL" id="JAAAID010000020">
    <property type="protein sequence ID" value="KAG0024378.1"/>
    <property type="molecule type" value="Genomic_DNA"/>
</dbReference>
<dbReference type="Pfam" id="PF11380">
    <property type="entry name" value="Stealth_CR2"/>
    <property type="match status" value="1"/>
</dbReference>
<dbReference type="PANTHER" id="PTHR24045">
    <property type="match status" value="1"/>
</dbReference>
<evidence type="ECO:0000313" key="5">
    <source>
        <dbReference type="EMBL" id="KAG0024378.1"/>
    </source>
</evidence>
<dbReference type="GO" id="GO:0016757">
    <property type="term" value="F:glycosyltransferase activity"/>
    <property type="evidence" value="ECO:0007669"/>
    <property type="project" value="UniProtKB-KW"/>
</dbReference>
<dbReference type="PANTHER" id="PTHR24045:SF0">
    <property type="entry name" value="N-ACETYLGLUCOSAMINE-1-PHOSPHOTRANSFERASE SUBUNITS ALPHA_BETA"/>
    <property type="match status" value="1"/>
</dbReference>
<evidence type="ECO:0000256" key="3">
    <source>
        <dbReference type="SAM" id="Phobius"/>
    </source>
</evidence>
<accession>A0A9P6T4L4</accession>
<dbReference type="Pfam" id="PF13621">
    <property type="entry name" value="Cupin_8"/>
    <property type="match status" value="1"/>
</dbReference>
<keyword evidence="3" id="KW-0472">Membrane</keyword>
<keyword evidence="5" id="KW-0328">Glycosyltransferase</keyword>
<dbReference type="InterPro" id="IPR003347">
    <property type="entry name" value="JmjC_dom"/>
</dbReference>
<evidence type="ECO:0000259" key="4">
    <source>
        <dbReference type="PROSITE" id="PS51184"/>
    </source>
</evidence>
<evidence type="ECO:0000256" key="1">
    <source>
        <dbReference type="ARBA" id="ARBA00007583"/>
    </source>
</evidence>
<keyword evidence="2" id="KW-0808">Transferase</keyword>
<comment type="similarity">
    <text evidence="1">Belongs to the stealth family.</text>
</comment>
<evidence type="ECO:0000313" key="6">
    <source>
        <dbReference type="Proteomes" id="UP000703661"/>
    </source>
</evidence>
<dbReference type="SUPFAM" id="SSF51197">
    <property type="entry name" value="Clavaminate synthase-like"/>
    <property type="match status" value="1"/>
</dbReference>